<evidence type="ECO:0000313" key="3">
    <source>
        <dbReference type="EMBL" id="KAG2185739.1"/>
    </source>
</evidence>
<gene>
    <name evidence="3" type="ORF">INT43_002174</name>
</gene>
<dbReference type="AlphaFoldDB" id="A0A8H7UNY8"/>
<dbReference type="GO" id="GO:0016020">
    <property type="term" value="C:membrane"/>
    <property type="evidence" value="ECO:0007669"/>
    <property type="project" value="GOC"/>
</dbReference>
<dbReference type="EMBL" id="JAEPQZ010000001">
    <property type="protein sequence ID" value="KAG2185739.1"/>
    <property type="molecule type" value="Genomic_DNA"/>
</dbReference>
<comment type="caution">
    <text evidence="3">The sequence shown here is derived from an EMBL/GenBank/DDBJ whole genome shotgun (WGS) entry which is preliminary data.</text>
</comment>
<dbReference type="UniPathway" id="UPA00196"/>
<dbReference type="GO" id="GO:0000225">
    <property type="term" value="F:N-acetylglucosaminylphosphatidylinositol deacetylase activity"/>
    <property type="evidence" value="ECO:0007669"/>
    <property type="project" value="UniProtKB-EC"/>
</dbReference>
<reference evidence="3" key="1">
    <citation type="submission" date="2020-12" db="EMBL/GenBank/DDBJ databases">
        <title>Metabolic potential, ecology and presence of endohyphal bacteria is reflected in genomic diversity of Mucoromycotina.</title>
        <authorList>
            <person name="Muszewska A."/>
            <person name="Okrasinska A."/>
            <person name="Steczkiewicz K."/>
            <person name="Drgas O."/>
            <person name="Orlowska M."/>
            <person name="Perlinska-Lenart U."/>
            <person name="Aleksandrzak-Piekarczyk T."/>
            <person name="Szatraj K."/>
            <person name="Zielenkiewicz U."/>
            <person name="Pilsyk S."/>
            <person name="Malc E."/>
            <person name="Mieczkowski P."/>
            <person name="Kruszewska J.S."/>
            <person name="Biernat P."/>
            <person name="Pawlowska J."/>
        </authorList>
    </citation>
    <scope>NUCLEOTIDE SEQUENCE</scope>
    <source>
        <strain evidence="3">WA0000067209</strain>
    </source>
</reference>
<comment type="similarity">
    <text evidence="1">Belongs to the PIGL family.</text>
</comment>
<dbReference type="InterPro" id="IPR024078">
    <property type="entry name" value="LmbE-like_dom_sf"/>
</dbReference>
<accession>A0A8H7UNY8</accession>
<dbReference type="Gene3D" id="3.40.50.10320">
    <property type="entry name" value="LmbE-like"/>
    <property type="match status" value="1"/>
</dbReference>
<dbReference type="InterPro" id="IPR003737">
    <property type="entry name" value="GlcNAc_PI_deacetylase-related"/>
</dbReference>
<proteinExistence type="inferred from homology"/>
<organism evidence="3 4">
    <name type="scientific">Mortierella isabellina</name>
    <name type="common">Filamentous fungus</name>
    <name type="synonym">Umbelopsis isabellina</name>
    <dbReference type="NCBI Taxonomy" id="91625"/>
    <lineage>
        <taxon>Eukaryota</taxon>
        <taxon>Fungi</taxon>
        <taxon>Fungi incertae sedis</taxon>
        <taxon>Mucoromycota</taxon>
        <taxon>Mucoromycotina</taxon>
        <taxon>Umbelopsidomycetes</taxon>
        <taxon>Umbelopsidales</taxon>
        <taxon>Umbelopsidaceae</taxon>
        <taxon>Umbelopsis</taxon>
    </lineage>
</organism>
<evidence type="ECO:0000256" key="1">
    <source>
        <dbReference type="ARBA" id="ARBA00006066"/>
    </source>
</evidence>
<dbReference type="PANTHER" id="PTHR12993">
    <property type="entry name" value="N-ACETYLGLUCOSAMINYL-PHOSPHATIDYLINOSITOL DE-N-ACETYLASE-RELATED"/>
    <property type="match status" value="1"/>
</dbReference>
<keyword evidence="4" id="KW-1185">Reference proteome</keyword>
<dbReference type="EC" id="3.5.1.89" evidence="2"/>
<dbReference type="OrthoDB" id="440160at2759"/>
<dbReference type="GO" id="GO:0006506">
    <property type="term" value="P:GPI anchor biosynthetic process"/>
    <property type="evidence" value="ECO:0007669"/>
    <property type="project" value="UniProtKB-UniPathway"/>
</dbReference>
<protein>
    <recommendedName>
        <fullName evidence="2">N-acetylglucosaminylphosphatidylinositol deacetylase</fullName>
        <ecNumber evidence="2">3.5.1.89</ecNumber>
    </recommendedName>
</protein>
<sequence length="269" mass="30488">MLALAISGAILIIIFTYAYQLIDRFETGASTVDPEIPYFKQSKILLVTAHPDDECMFFGPTLTNLSAKRLKNEIHVLCLSKGDAEKLGSLRKRELVKSCQVLGIPSNRVKNIDNPDLPDSMTVEWNAALVAKVIKEYASKHAFFFFQIITFDEQGVSGHTNHKAAYHGAVLYIKSLSESSVQLYKLPTVTLARKYIGLGDLPLAVANHFMTTKSKENDASRRILFISSPAQYLITHRAMRQHVTQLVWFRWLYVVFSRYMVINELIMVQ</sequence>
<evidence type="ECO:0000256" key="2">
    <source>
        <dbReference type="ARBA" id="ARBA00012176"/>
    </source>
</evidence>
<dbReference type="PANTHER" id="PTHR12993:SF11">
    <property type="entry name" value="N-ACETYLGLUCOSAMINYL-PHOSPHATIDYLINOSITOL DE-N-ACETYLASE"/>
    <property type="match status" value="1"/>
</dbReference>
<name>A0A8H7UNY8_MORIS</name>
<dbReference type="Pfam" id="PF02585">
    <property type="entry name" value="PIG-L"/>
    <property type="match status" value="1"/>
</dbReference>
<evidence type="ECO:0000313" key="4">
    <source>
        <dbReference type="Proteomes" id="UP000654370"/>
    </source>
</evidence>
<dbReference type="Proteomes" id="UP000654370">
    <property type="component" value="Unassembled WGS sequence"/>
</dbReference>
<feature type="non-terminal residue" evidence="3">
    <location>
        <position position="1"/>
    </location>
</feature>
<dbReference type="GO" id="GO:0005783">
    <property type="term" value="C:endoplasmic reticulum"/>
    <property type="evidence" value="ECO:0007669"/>
    <property type="project" value="TreeGrafter"/>
</dbReference>
<dbReference type="SUPFAM" id="SSF102588">
    <property type="entry name" value="LmbE-like"/>
    <property type="match status" value="1"/>
</dbReference>